<feature type="transmembrane region" description="Helical" evidence="1">
    <location>
        <begin position="36"/>
        <end position="54"/>
    </location>
</feature>
<dbReference type="EMBL" id="JBBMEJ010000010">
    <property type="protein sequence ID" value="MEQ2371230.1"/>
    <property type="molecule type" value="Genomic_DNA"/>
</dbReference>
<keyword evidence="1" id="KW-0472">Membrane</keyword>
<evidence type="ECO:0000313" key="3">
    <source>
        <dbReference type="EMBL" id="MEQ2371230.1"/>
    </source>
</evidence>
<keyword evidence="1" id="KW-0812">Transmembrane</keyword>
<sequence>MKQKIILFFCLCLMIFLLLHPQDALAAAKDGLSLWLNVMIPTLLPFLILTGILLKTGNIQKLLRPLSPAGKILLGLSPAGLYVLILGLLCGYPMGAKLAHDLYIEQQISRREGEYLLTFSCNASPAFILSYLSRDCLDERIPPDKIIGLLLAADVFCMLFFRFFVYRGHTVNPVKPKKRKKETSQQDSAGAILDVSIMNGFETITRLGGYILMFSLIFAGISYYWPFKPLTGILLTAPIELTTGLHRIALTELPWKIQYCSSMMLTAFGGLCIMAQTKSVLQNSLSLLPYIISKCLNAAVVLLILVLSDIL</sequence>
<accession>A0ABV1BHH4</accession>
<feature type="signal peptide" evidence="2">
    <location>
        <begin position="1"/>
        <end position="26"/>
    </location>
</feature>
<gene>
    <name evidence="3" type="ORF">WMO28_09785</name>
</gene>
<name>A0ABV1BHH4_9FIRM</name>
<dbReference type="Proteomes" id="UP001473063">
    <property type="component" value="Unassembled WGS sequence"/>
</dbReference>
<dbReference type="RefSeq" id="WP_349056842.1">
    <property type="nucleotide sequence ID" value="NZ_JBBMEJ010000010.1"/>
</dbReference>
<evidence type="ECO:0000313" key="4">
    <source>
        <dbReference type="Proteomes" id="UP001473063"/>
    </source>
</evidence>
<feature type="chain" id="PRO_5046435635" description="Sporulation integral membrane protein YlbJ" evidence="2">
    <location>
        <begin position="27"/>
        <end position="311"/>
    </location>
</feature>
<feature type="transmembrane region" description="Helical" evidence="1">
    <location>
        <begin position="207"/>
        <end position="225"/>
    </location>
</feature>
<feature type="transmembrane region" description="Helical" evidence="1">
    <location>
        <begin position="287"/>
        <end position="307"/>
    </location>
</feature>
<comment type="caution">
    <text evidence="3">The sequence shown here is derived from an EMBL/GenBank/DDBJ whole genome shotgun (WGS) entry which is preliminary data.</text>
</comment>
<reference evidence="3 4" key="1">
    <citation type="submission" date="2024-03" db="EMBL/GenBank/DDBJ databases">
        <title>Human intestinal bacterial collection.</title>
        <authorList>
            <person name="Pauvert C."/>
            <person name="Hitch T.C.A."/>
            <person name="Clavel T."/>
        </authorList>
    </citation>
    <scope>NUCLEOTIDE SEQUENCE [LARGE SCALE GENOMIC DNA]</scope>
    <source>
        <strain evidence="3 4">CLA-JM-H16</strain>
    </source>
</reference>
<protein>
    <recommendedName>
        <fullName evidence="5">Sporulation integral membrane protein YlbJ</fullName>
    </recommendedName>
</protein>
<proteinExistence type="predicted"/>
<evidence type="ECO:0000256" key="1">
    <source>
        <dbReference type="SAM" id="Phobius"/>
    </source>
</evidence>
<organism evidence="3 4">
    <name type="scientific">Blautia aquisgranensis</name>
    <dbReference type="NCBI Taxonomy" id="3133153"/>
    <lineage>
        <taxon>Bacteria</taxon>
        <taxon>Bacillati</taxon>
        <taxon>Bacillota</taxon>
        <taxon>Clostridia</taxon>
        <taxon>Lachnospirales</taxon>
        <taxon>Lachnospiraceae</taxon>
        <taxon>Blautia</taxon>
    </lineage>
</organism>
<keyword evidence="2" id="KW-0732">Signal</keyword>
<keyword evidence="1" id="KW-1133">Transmembrane helix</keyword>
<evidence type="ECO:0000256" key="2">
    <source>
        <dbReference type="SAM" id="SignalP"/>
    </source>
</evidence>
<feature type="transmembrane region" description="Helical" evidence="1">
    <location>
        <begin position="146"/>
        <end position="165"/>
    </location>
</feature>
<feature type="transmembrane region" description="Helical" evidence="1">
    <location>
        <begin position="74"/>
        <end position="95"/>
    </location>
</feature>
<keyword evidence="4" id="KW-1185">Reference proteome</keyword>
<evidence type="ECO:0008006" key="5">
    <source>
        <dbReference type="Google" id="ProtNLM"/>
    </source>
</evidence>